<dbReference type="PROSITE" id="PS51257">
    <property type="entry name" value="PROKAR_LIPOPROTEIN"/>
    <property type="match status" value="1"/>
</dbReference>
<evidence type="ECO:0008006" key="3">
    <source>
        <dbReference type="Google" id="ProtNLM"/>
    </source>
</evidence>
<evidence type="ECO:0000313" key="2">
    <source>
        <dbReference type="Proteomes" id="UP000295550"/>
    </source>
</evidence>
<accession>A0A4R4JNL5</accession>
<dbReference type="AlphaFoldDB" id="A0A4R4JNL5"/>
<dbReference type="EMBL" id="PUJX01000002">
    <property type="protein sequence ID" value="TDB56097.1"/>
    <property type="molecule type" value="Genomic_DNA"/>
</dbReference>
<comment type="caution">
    <text evidence="1">The sequence shown here is derived from an EMBL/GenBank/DDBJ whole genome shotgun (WGS) entry which is preliminary data.</text>
</comment>
<reference evidence="1 2" key="1">
    <citation type="journal article" date="2019" name="Int. J. Syst. Evol. Microbiol.">
        <title>Photorhabdus khanii subsp. guanajuatensis subsp. nov., isolated from Heterorhabditis atacamensis, and Photorhabdus luminescens subsp. mexicana subsp. nov., isolated from Heterorhabditis mexicana entomopathogenic nematodes.</title>
        <authorList>
            <person name="Machado R.A.R."/>
            <person name="Bruno P."/>
            <person name="Arce C.C.M."/>
            <person name="Liechti N."/>
            <person name="Kohler A."/>
            <person name="Bernal J."/>
            <person name="Bruggmann R."/>
            <person name="Turlings T.C.J."/>
        </authorList>
    </citation>
    <scope>NUCLEOTIDE SEQUENCE [LARGE SCALE GENOMIC DNA]</scope>
    <source>
        <strain evidence="1 2">MEX47-22</strain>
    </source>
</reference>
<name>A0A4R4JNL5_PHOLU</name>
<sequence length="137" mass="15340">MKPLLTTFFVSVLLVGCANGRLRIGTPPVNGIISAVENTYPEKPSSMVSSWPYATLHTEGDVFQYLEKYCQNKKAILENPLPAAGWCITPEMYPLFIFYSDATGGLAIREKSTDTEDKDWINYTKEEFGALWYGVSL</sequence>
<organism evidence="1 2">
    <name type="scientific">Photorhabdus luminescens subsp. mexicana</name>
    <dbReference type="NCBI Taxonomy" id="2100167"/>
    <lineage>
        <taxon>Bacteria</taxon>
        <taxon>Pseudomonadati</taxon>
        <taxon>Pseudomonadota</taxon>
        <taxon>Gammaproteobacteria</taxon>
        <taxon>Enterobacterales</taxon>
        <taxon>Morganellaceae</taxon>
        <taxon>Photorhabdus</taxon>
    </lineage>
</organism>
<protein>
    <recommendedName>
        <fullName evidence="3">Lipoprotein</fullName>
    </recommendedName>
</protein>
<gene>
    <name evidence="1" type="ORF">C5468_02485</name>
</gene>
<proteinExistence type="predicted"/>
<dbReference type="RefSeq" id="WP_088373809.1">
    <property type="nucleotide sequence ID" value="NZ_CAWOLF010000002.1"/>
</dbReference>
<dbReference type="Proteomes" id="UP000295550">
    <property type="component" value="Unassembled WGS sequence"/>
</dbReference>
<evidence type="ECO:0000313" key="1">
    <source>
        <dbReference type="EMBL" id="TDB56097.1"/>
    </source>
</evidence>